<keyword evidence="3" id="KW-1185">Reference proteome</keyword>
<reference evidence="2 3" key="1">
    <citation type="submission" date="2020-10" db="EMBL/GenBank/DDBJ databases">
        <title>Plant Genome Project.</title>
        <authorList>
            <person name="Zhang R.-G."/>
        </authorList>
    </citation>
    <scope>NUCLEOTIDE SEQUENCE [LARGE SCALE GENOMIC DNA]</scope>
    <source>
        <strain evidence="2">FAFU-HL-1</strain>
        <tissue evidence="2">Leaf</tissue>
    </source>
</reference>
<comment type="caution">
    <text evidence="2">The sequence shown here is derived from an EMBL/GenBank/DDBJ whole genome shotgun (WGS) entry which is preliminary data.</text>
</comment>
<dbReference type="AlphaFoldDB" id="A0A835JHZ0"/>
<accession>A0A835JHZ0</accession>
<gene>
    <name evidence="2" type="ORF">SADUNF_Sadunf14G0030700</name>
</gene>
<protein>
    <submittedName>
        <fullName evidence="2">Uncharacterized protein</fullName>
    </submittedName>
</protein>
<evidence type="ECO:0000313" key="3">
    <source>
        <dbReference type="Proteomes" id="UP000657918"/>
    </source>
</evidence>
<keyword evidence="1" id="KW-0175">Coiled coil</keyword>
<dbReference type="OrthoDB" id="856275at2759"/>
<feature type="coiled-coil region" evidence="1">
    <location>
        <begin position="80"/>
        <end position="149"/>
    </location>
</feature>
<name>A0A835JHZ0_9ROSI</name>
<dbReference type="Proteomes" id="UP000657918">
    <property type="component" value="Unassembled WGS sequence"/>
</dbReference>
<evidence type="ECO:0000313" key="2">
    <source>
        <dbReference type="EMBL" id="KAF9668699.1"/>
    </source>
</evidence>
<proteinExistence type="predicted"/>
<evidence type="ECO:0000256" key="1">
    <source>
        <dbReference type="SAM" id="Coils"/>
    </source>
</evidence>
<dbReference type="EMBL" id="JADGMS010000014">
    <property type="protein sequence ID" value="KAF9668699.1"/>
    <property type="molecule type" value="Genomic_DNA"/>
</dbReference>
<sequence>MRPKQTICGGAKIPSNPMEAFAELVGGDQNDQIVLPLAADQNDQVVQPSAADQNDQAVQPSTDEIKRAKKRARRMEYLDGKKVQQKIEDTERQMEDMKTDFAGSEKELACLIGKLDQKQKDLERSTGALRLLQQKVEQQNTMINMLQQVLFPGEAEPTNLSAWNNNEARRANN</sequence>
<organism evidence="2 3">
    <name type="scientific">Salix dunnii</name>
    <dbReference type="NCBI Taxonomy" id="1413687"/>
    <lineage>
        <taxon>Eukaryota</taxon>
        <taxon>Viridiplantae</taxon>
        <taxon>Streptophyta</taxon>
        <taxon>Embryophyta</taxon>
        <taxon>Tracheophyta</taxon>
        <taxon>Spermatophyta</taxon>
        <taxon>Magnoliopsida</taxon>
        <taxon>eudicotyledons</taxon>
        <taxon>Gunneridae</taxon>
        <taxon>Pentapetalae</taxon>
        <taxon>rosids</taxon>
        <taxon>fabids</taxon>
        <taxon>Malpighiales</taxon>
        <taxon>Salicaceae</taxon>
        <taxon>Saliceae</taxon>
        <taxon>Salix</taxon>
    </lineage>
</organism>